<sequence>MPKPVNTSASRREERPAAATGPVDKALAVLDALVQPDAPHRLADLAARTGLPKPTVHRLLHTFAEAGYAVPGPGGNYQAGPRLLGLAATALAASSELRLARPVLDDLRLRTGHLAHFSVRDGAVAVHVTQSEPSPTYRIPLTAGGEVPLYCSAVGWAMLSALPSPAAAELLGGRPLPARTSRTVRDPGAVLAALPAVRERGYAVDDEYAEQDVRAIAAPVLGPGDRVAGAVGIVGLTFTLDEESVAVLGPMVRAAAGTVSAALRGGPGALGIVRGQE</sequence>
<accession>A0A061AD38</accession>
<keyword evidence="1" id="KW-0805">Transcription regulation</keyword>
<reference evidence="7" key="1">
    <citation type="submission" date="2014-05" db="EMBL/GenBank/DDBJ databases">
        <authorList>
            <person name="Horn Fabian"/>
        </authorList>
    </citation>
    <scope>NUCLEOTIDE SEQUENCE</scope>
</reference>
<dbReference type="Gene3D" id="1.10.10.10">
    <property type="entry name" value="Winged helix-like DNA-binding domain superfamily/Winged helix DNA-binding domain"/>
    <property type="match status" value="1"/>
</dbReference>
<dbReference type="GO" id="GO:0003700">
    <property type="term" value="F:DNA-binding transcription factor activity"/>
    <property type="evidence" value="ECO:0007669"/>
    <property type="project" value="TreeGrafter"/>
</dbReference>
<evidence type="ECO:0000313" key="8">
    <source>
        <dbReference type="EMBL" id="MBP2063605.1"/>
    </source>
</evidence>
<dbReference type="InterPro" id="IPR005471">
    <property type="entry name" value="Tscrpt_reg_IclR_N"/>
</dbReference>
<evidence type="ECO:0000256" key="3">
    <source>
        <dbReference type="ARBA" id="ARBA00023163"/>
    </source>
</evidence>
<dbReference type="GO" id="GO:0003677">
    <property type="term" value="F:DNA binding"/>
    <property type="evidence" value="ECO:0007669"/>
    <property type="project" value="UniProtKB-KW"/>
</dbReference>
<evidence type="ECO:0000256" key="1">
    <source>
        <dbReference type="ARBA" id="ARBA00023015"/>
    </source>
</evidence>
<dbReference type="EMBL" id="LK022848">
    <property type="protein sequence ID" value="CDR17807.1"/>
    <property type="molecule type" value="Genomic_DNA"/>
</dbReference>
<keyword evidence="3" id="KW-0804">Transcription</keyword>
<dbReference type="Pfam" id="PF09339">
    <property type="entry name" value="HTH_IclR"/>
    <property type="match status" value="1"/>
</dbReference>
<dbReference type="PANTHER" id="PTHR30136">
    <property type="entry name" value="HELIX-TURN-HELIX TRANSCRIPTIONAL REGULATOR, ICLR FAMILY"/>
    <property type="match status" value="1"/>
</dbReference>
<evidence type="ECO:0000256" key="4">
    <source>
        <dbReference type="SAM" id="MobiDB-lite"/>
    </source>
</evidence>
<dbReference type="PROSITE" id="PS51078">
    <property type="entry name" value="ICLR_ED"/>
    <property type="match status" value="1"/>
</dbReference>
<reference evidence="8 9" key="2">
    <citation type="submission" date="2021-03" db="EMBL/GenBank/DDBJ databases">
        <title>Genomic Encyclopedia of Type Strains, Phase IV (KMG-IV): sequencing the most valuable type-strain genomes for metagenomic binning, comparative biology and taxonomic classification.</title>
        <authorList>
            <person name="Goeker M."/>
        </authorList>
    </citation>
    <scope>NUCLEOTIDE SEQUENCE [LARGE SCALE GENOMIC DNA]</scope>
    <source>
        <strain evidence="8 9">DSM 41954</strain>
    </source>
</reference>
<evidence type="ECO:0000259" key="5">
    <source>
        <dbReference type="PROSITE" id="PS51077"/>
    </source>
</evidence>
<dbReference type="InterPro" id="IPR036388">
    <property type="entry name" value="WH-like_DNA-bd_sf"/>
</dbReference>
<dbReference type="Gene3D" id="3.30.450.40">
    <property type="match status" value="1"/>
</dbReference>
<evidence type="ECO:0000256" key="2">
    <source>
        <dbReference type="ARBA" id="ARBA00023125"/>
    </source>
</evidence>
<evidence type="ECO:0000313" key="7">
    <source>
        <dbReference type="EMBL" id="CDR17807.1"/>
    </source>
</evidence>
<dbReference type="PANTHER" id="PTHR30136:SF24">
    <property type="entry name" value="HTH-TYPE TRANSCRIPTIONAL REPRESSOR ALLR"/>
    <property type="match status" value="1"/>
</dbReference>
<evidence type="ECO:0000259" key="6">
    <source>
        <dbReference type="PROSITE" id="PS51078"/>
    </source>
</evidence>
<evidence type="ECO:0000313" key="9">
    <source>
        <dbReference type="Proteomes" id="UP000756710"/>
    </source>
</evidence>
<dbReference type="SUPFAM" id="SSF46785">
    <property type="entry name" value="Winged helix' DNA-binding domain"/>
    <property type="match status" value="1"/>
</dbReference>
<dbReference type="PROSITE" id="PS51077">
    <property type="entry name" value="HTH_ICLR"/>
    <property type="match status" value="1"/>
</dbReference>
<feature type="domain" description="HTH iclR-type" evidence="5">
    <location>
        <begin position="20"/>
        <end position="81"/>
    </location>
</feature>
<keyword evidence="2" id="KW-0238">DNA-binding</keyword>
<name>A0A061AD38_9ACTN</name>
<dbReference type="RefSeq" id="WP_044580445.1">
    <property type="nucleotide sequence ID" value="NZ_BAABDR010000100.1"/>
</dbReference>
<dbReference type="HOGENOM" id="CLU_062618_6_2_11"/>
<protein>
    <submittedName>
        <fullName evidence="8">IclR family acetate operon transcriptional repressor</fullName>
    </submittedName>
    <submittedName>
        <fullName evidence="7">Transcriptional regulator, IclR family</fullName>
    </submittedName>
</protein>
<feature type="domain" description="IclR-ED" evidence="6">
    <location>
        <begin position="82"/>
        <end position="265"/>
    </location>
</feature>
<dbReference type="SUPFAM" id="SSF55781">
    <property type="entry name" value="GAF domain-like"/>
    <property type="match status" value="1"/>
</dbReference>
<dbReference type="SMART" id="SM00346">
    <property type="entry name" value="HTH_ICLR"/>
    <property type="match status" value="1"/>
</dbReference>
<proteinExistence type="predicted"/>
<feature type="region of interest" description="Disordered" evidence="4">
    <location>
        <begin position="1"/>
        <end position="21"/>
    </location>
</feature>
<dbReference type="Proteomes" id="UP000756710">
    <property type="component" value="Unassembled WGS sequence"/>
</dbReference>
<organism evidence="7">
    <name type="scientific">Streptomyces iranensis</name>
    <dbReference type="NCBI Taxonomy" id="576784"/>
    <lineage>
        <taxon>Bacteria</taxon>
        <taxon>Bacillati</taxon>
        <taxon>Actinomycetota</taxon>
        <taxon>Actinomycetes</taxon>
        <taxon>Kitasatosporales</taxon>
        <taxon>Streptomycetaceae</taxon>
        <taxon>Streptomyces</taxon>
        <taxon>Streptomyces violaceusniger group</taxon>
    </lineage>
</organism>
<dbReference type="GO" id="GO:0045892">
    <property type="term" value="P:negative regulation of DNA-templated transcription"/>
    <property type="evidence" value="ECO:0007669"/>
    <property type="project" value="TreeGrafter"/>
</dbReference>
<dbReference type="EMBL" id="JAGGLR010000012">
    <property type="protein sequence ID" value="MBP2063605.1"/>
    <property type="molecule type" value="Genomic_DNA"/>
</dbReference>
<gene>
    <name evidence="8" type="ORF">J2Z30_004626</name>
    <name evidence="7" type="ORF">SIRAN9780</name>
</gene>
<keyword evidence="9" id="KW-1185">Reference proteome</keyword>
<dbReference type="InterPro" id="IPR029016">
    <property type="entry name" value="GAF-like_dom_sf"/>
</dbReference>
<dbReference type="InterPro" id="IPR036390">
    <property type="entry name" value="WH_DNA-bd_sf"/>
</dbReference>
<dbReference type="AlphaFoldDB" id="A0A061AD38"/>
<dbReference type="InterPro" id="IPR050707">
    <property type="entry name" value="HTH_MetabolicPath_Reg"/>
</dbReference>
<dbReference type="Pfam" id="PF01614">
    <property type="entry name" value="IclR_C"/>
    <property type="match status" value="1"/>
</dbReference>
<dbReference type="InterPro" id="IPR014757">
    <property type="entry name" value="Tscrpt_reg_IclR_C"/>
</dbReference>